<dbReference type="Proteomes" id="UP000019804">
    <property type="component" value="Unassembled WGS sequence"/>
</dbReference>
<feature type="compositionally biased region" description="Pro residues" evidence="1">
    <location>
        <begin position="423"/>
        <end position="437"/>
    </location>
</feature>
<dbReference type="PANTHER" id="PTHR12323:SF0">
    <property type="entry name" value="CALCIUM HOMEOSTASIS ENDOPLASMIC RETICULUM PROTEIN"/>
    <property type="match status" value="1"/>
</dbReference>
<evidence type="ECO:0000259" key="2">
    <source>
        <dbReference type="PROSITE" id="PS51391"/>
    </source>
</evidence>
<dbReference type="PROSITE" id="PS51391">
    <property type="entry name" value="CID"/>
    <property type="match status" value="1"/>
</dbReference>
<feature type="region of interest" description="Disordered" evidence="1">
    <location>
        <begin position="337"/>
        <end position="576"/>
    </location>
</feature>
<dbReference type="RefSeq" id="XP_040642208.1">
    <property type="nucleotide sequence ID" value="XM_040783724.1"/>
</dbReference>
<evidence type="ECO:0000313" key="3">
    <source>
        <dbReference type="EMBL" id="EYE98520.1"/>
    </source>
</evidence>
<evidence type="ECO:0000256" key="1">
    <source>
        <dbReference type="SAM" id="MobiDB-lite"/>
    </source>
</evidence>
<accession>A0A017SQI1</accession>
<protein>
    <recommendedName>
        <fullName evidence="2">CID domain-containing protein</fullName>
    </recommendedName>
</protein>
<reference evidence="4" key="1">
    <citation type="journal article" date="2014" name="Nat. Commun.">
        <title>Genomic adaptations of the halophilic Dead Sea filamentous fungus Eurotium rubrum.</title>
        <authorList>
            <person name="Kis-Papo T."/>
            <person name="Weig A.R."/>
            <person name="Riley R."/>
            <person name="Persoh D."/>
            <person name="Salamov A."/>
            <person name="Sun H."/>
            <person name="Lipzen A."/>
            <person name="Wasser S.P."/>
            <person name="Rambold G."/>
            <person name="Grigoriev I.V."/>
            <person name="Nevo E."/>
        </authorList>
    </citation>
    <scope>NUCLEOTIDE SEQUENCE [LARGE SCALE GENOMIC DNA]</scope>
    <source>
        <strain evidence="4">CBS 135680</strain>
    </source>
</reference>
<dbReference type="HOGENOM" id="CLU_021915_1_0_1"/>
<organism evidence="3 4">
    <name type="scientific">Aspergillus ruber (strain CBS 135680)</name>
    <dbReference type="NCBI Taxonomy" id="1388766"/>
    <lineage>
        <taxon>Eukaryota</taxon>
        <taxon>Fungi</taxon>
        <taxon>Dikarya</taxon>
        <taxon>Ascomycota</taxon>
        <taxon>Pezizomycotina</taxon>
        <taxon>Eurotiomycetes</taxon>
        <taxon>Eurotiomycetidae</taxon>
        <taxon>Eurotiales</taxon>
        <taxon>Aspergillaceae</taxon>
        <taxon>Aspergillus</taxon>
        <taxon>Aspergillus subgen. Aspergillus</taxon>
    </lineage>
</organism>
<feature type="domain" description="CID" evidence="2">
    <location>
        <begin position="25"/>
        <end position="183"/>
    </location>
</feature>
<gene>
    <name evidence="3" type="ORF">EURHEDRAFT_448162</name>
</gene>
<dbReference type="OrthoDB" id="21470at2759"/>
<feature type="compositionally biased region" description="Low complexity" evidence="1">
    <location>
        <begin position="537"/>
        <end position="562"/>
    </location>
</feature>
<dbReference type="AlphaFoldDB" id="A0A017SQI1"/>
<dbReference type="Gene3D" id="1.25.40.90">
    <property type="match status" value="1"/>
</dbReference>
<evidence type="ECO:0000313" key="4">
    <source>
        <dbReference type="Proteomes" id="UP000019804"/>
    </source>
</evidence>
<dbReference type="GO" id="GO:0048471">
    <property type="term" value="C:perinuclear region of cytoplasm"/>
    <property type="evidence" value="ECO:0007669"/>
    <property type="project" value="TreeGrafter"/>
</dbReference>
<proteinExistence type="predicted"/>
<dbReference type="GeneID" id="63698848"/>
<sequence>MASHQLAIAKASFSAGLLRPDPTSVSRDEITAFHSALDQALSHCSYTNIQNCKSWLLNYVVSSSNRVGVWAKYLVALSGSLATDYGKPSKTSEKRKRLHILYLLNDLFHHTKYHLESTAAFSTLTGSCQPYIVDLLGYAASYNREKNPKHHRRLDDLLDIWAENGYYGADYVSKLREVVKNSAVSGPVKTSIGVENNNTDTANQKQVSGKEVPFVMPSTHGDPTTPYYDLPAGNLVPHIIPNSTIPLRPESIKPLQFLAGPADEKLVSALKVFMKDVNQIYELEKPEPKNDDEVVDIDELGQTVIRDATTGEIITGETYYGWSRSFCEQMKKRNINNTRYSRSRSRSWSRSVSRSVSRSQTPPRRRRYSDSPGSEDGRRRRQSPRSESRSPVGRRGGPGNRRSDSRSASPPTRRQSSRERSYSPPPSTGPRSSFPPPFKRKPFPNVAPPSAAAAAPPPPPMHQNGFPPSQFPVTGMPLPTPPPNYQGAWPPPPPMPGMPGMMPNSAAFPSPFPLQGGGHFPPIHMGGGAPSAPVSLPPGSYHFPPPHSGSGSNPGYPNQQGWGQQGGGNRGGRGWR</sequence>
<keyword evidence="4" id="KW-1185">Reference proteome</keyword>
<feature type="compositionally biased region" description="Gly residues" evidence="1">
    <location>
        <begin position="515"/>
        <end position="529"/>
    </location>
</feature>
<dbReference type="InterPro" id="IPR006569">
    <property type="entry name" value="CID_dom"/>
</dbReference>
<dbReference type="EMBL" id="KK088413">
    <property type="protein sequence ID" value="EYE98520.1"/>
    <property type="molecule type" value="Genomic_DNA"/>
</dbReference>
<name>A0A017SQI1_ASPRC</name>
<feature type="compositionally biased region" description="Gly residues" evidence="1">
    <location>
        <begin position="563"/>
        <end position="576"/>
    </location>
</feature>
<dbReference type="InterPro" id="IPR008942">
    <property type="entry name" value="ENTH_VHS"/>
</dbReference>
<dbReference type="PANTHER" id="PTHR12323">
    <property type="entry name" value="SR-RELATED CTD ASSOCIATED FACTOR 6"/>
    <property type="match status" value="1"/>
</dbReference>
<feature type="compositionally biased region" description="Low complexity" evidence="1">
    <location>
        <begin position="348"/>
        <end position="362"/>
    </location>
</feature>
<dbReference type="GO" id="GO:0006874">
    <property type="term" value="P:intracellular calcium ion homeostasis"/>
    <property type="evidence" value="ECO:0007669"/>
    <property type="project" value="TreeGrafter"/>
</dbReference>
<dbReference type="Pfam" id="PF04818">
    <property type="entry name" value="CID"/>
    <property type="match status" value="1"/>
</dbReference>
<feature type="compositionally biased region" description="Pro residues" evidence="1">
    <location>
        <begin position="478"/>
        <end position="497"/>
    </location>
</feature>
<dbReference type="STRING" id="1388766.A0A017SQI1"/>